<dbReference type="Proteomes" id="UP000502928">
    <property type="component" value="Chromosome"/>
</dbReference>
<sequence>MKKISFLMLGLALACNSSQKTVSDTPKPAVDPVPYAETITEEDLKEHLFTYASDEFEGRETGTPGQKKAVEYIKAHYQSLNVPPAQANGNYFQKVPLEVSNVPTGDLSINGTTFELGTDIVTFSTAQGIYDQIVYAGYGIEEGDYSDYNSIDVSGKLVLIKAGEPKKANGNYLLTGTSEKSVWSNMSEAMGKKAALAMEKGAKGILYFDAQNFPRYRGYFQFMQANNSGRMQLAGDNGDELLVILDEKAATAIKNDLGEDDVPKNLQVTIELKITSGNDKIDSENVVAFIKGTDKPDEYVVISSHLDHIGVTADGQINNGADDDGSGTVALLEIAQAFKKAADEGNGPKRSLVFLHVTGEEKGLLGSRYYTDVDPVFPLENTVADLNIDMIGRIDPNYSGARNYLYLIGSDKLSTELHNLSEEVNKKYTNIEFDYTYNDENDPNRFYYRSDHYNFAKNNIPIIFYFNGTHADYHRPSDTPDKINYDLLENRTRLIFYTAWEIANRAERLVVDKATD</sequence>
<dbReference type="PANTHER" id="PTHR12147:SF26">
    <property type="entry name" value="PEPTIDASE M28 DOMAIN-CONTAINING PROTEIN"/>
    <property type="match status" value="1"/>
</dbReference>
<organism evidence="2 3">
    <name type="scientific">Flagellimonas oceani</name>
    <dbReference type="NCBI Taxonomy" id="2698672"/>
    <lineage>
        <taxon>Bacteria</taxon>
        <taxon>Pseudomonadati</taxon>
        <taxon>Bacteroidota</taxon>
        <taxon>Flavobacteriia</taxon>
        <taxon>Flavobacteriales</taxon>
        <taxon>Flavobacteriaceae</taxon>
        <taxon>Flagellimonas</taxon>
    </lineage>
</organism>
<protein>
    <submittedName>
        <fullName evidence="2">M28 family peptidase</fullName>
    </submittedName>
</protein>
<dbReference type="PROSITE" id="PS51257">
    <property type="entry name" value="PROKAR_LIPOPROTEIN"/>
    <property type="match status" value="1"/>
</dbReference>
<feature type="domain" description="Peptidase M28" evidence="1">
    <location>
        <begin position="285"/>
        <end position="497"/>
    </location>
</feature>
<dbReference type="SUPFAM" id="SSF53187">
    <property type="entry name" value="Zn-dependent exopeptidases"/>
    <property type="match status" value="1"/>
</dbReference>
<dbReference type="Gene3D" id="3.40.630.10">
    <property type="entry name" value="Zn peptidases"/>
    <property type="match status" value="2"/>
</dbReference>
<dbReference type="InterPro" id="IPR007484">
    <property type="entry name" value="Peptidase_M28"/>
</dbReference>
<dbReference type="InterPro" id="IPR046450">
    <property type="entry name" value="PA_dom_sf"/>
</dbReference>
<keyword evidence="3" id="KW-1185">Reference proteome</keyword>
<dbReference type="GO" id="GO:0008235">
    <property type="term" value="F:metalloexopeptidase activity"/>
    <property type="evidence" value="ECO:0007669"/>
    <property type="project" value="InterPro"/>
</dbReference>
<evidence type="ECO:0000313" key="3">
    <source>
        <dbReference type="Proteomes" id="UP000502928"/>
    </source>
</evidence>
<dbReference type="RefSeq" id="WP_166247921.1">
    <property type="nucleotide sequence ID" value="NZ_CP049616.1"/>
</dbReference>
<dbReference type="Gene3D" id="3.50.30.30">
    <property type="match status" value="1"/>
</dbReference>
<dbReference type="Pfam" id="PF04389">
    <property type="entry name" value="Peptidase_M28"/>
    <property type="match status" value="1"/>
</dbReference>
<dbReference type="SUPFAM" id="SSF52025">
    <property type="entry name" value="PA domain"/>
    <property type="match status" value="1"/>
</dbReference>
<dbReference type="KEGG" id="mut:GVT53_06740"/>
<dbReference type="GO" id="GO:0006508">
    <property type="term" value="P:proteolysis"/>
    <property type="evidence" value="ECO:0007669"/>
    <property type="project" value="InterPro"/>
</dbReference>
<evidence type="ECO:0000259" key="1">
    <source>
        <dbReference type="Pfam" id="PF04389"/>
    </source>
</evidence>
<dbReference type="AlphaFoldDB" id="A0A6G7J1Q0"/>
<dbReference type="EMBL" id="CP049616">
    <property type="protein sequence ID" value="QII44382.1"/>
    <property type="molecule type" value="Genomic_DNA"/>
</dbReference>
<reference evidence="2 3" key="1">
    <citation type="submission" date="2020-02" db="EMBL/GenBank/DDBJ databases">
        <title>Complete genome of Muricauda sp. 501str8.</title>
        <authorList>
            <person name="Dong B."/>
            <person name="Zhu S."/>
            <person name="Yang J."/>
            <person name="Chen J."/>
        </authorList>
    </citation>
    <scope>NUCLEOTIDE SEQUENCE [LARGE SCALE GENOMIC DNA]</scope>
    <source>
        <strain evidence="2 3">501str8</strain>
    </source>
</reference>
<dbReference type="PROSITE" id="PS00018">
    <property type="entry name" value="EF_HAND_1"/>
    <property type="match status" value="1"/>
</dbReference>
<dbReference type="InterPro" id="IPR018247">
    <property type="entry name" value="EF_Hand_1_Ca_BS"/>
</dbReference>
<gene>
    <name evidence="2" type="ORF">GVT53_06740</name>
</gene>
<evidence type="ECO:0000313" key="2">
    <source>
        <dbReference type="EMBL" id="QII44382.1"/>
    </source>
</evidence>
<dbReference type="PANTHER" id="PTHR12147">
    <property type="entry name" value="METALLOPEPTIDASE M28 FAMILY MEMBER"/>
    <property type="match status" value="1"/>
</dbReference>
<dbReference type="InterPro" id="IPR045175">
    <property type="entry name" value="M28_fam"/>
</dbReference>
<accession>A0A6G7J1Q0</accession>
<proteinExistence type="predicted"/>
<name>A0A6G7J1Q0_9FLAO</name>